<keyword evidence="4" id="KW-1185">Reference proteome</keyword>
<dbReference type="Gene3D" id="3.40.50.410">
    <property type="entry name" value="von Willebrand factor, type A domain"/>
    <property type="match status" value="1"/>
</dbReference>
<dbReference type="Proteomes" id="UP000323142">
    <property type="component" value="Unassembled WGS sequence"/>
</dbReference>
<dbReference type="InterPro" id="IPR002035">
    <property type="entry name" value="VWF_A"/>
</dbReference>
<keyword evidence="1" id="KW-0732">Signal</keyword>
<evidence type="ECO:0000313" key="4">
    <source>
        <dbReference type="Proteomes" id="UP000323142"/>
    </source>
</evidence>
<dbReference type="OrthoDB" id="9783818at2"/>
<gene>
    <name evidence="3" type="ORF">F0L46_02800</name>
</gene>
<protein>
    <submittedName>
        <fullName evidence="3">VWA domain-containing protein</fullName>
    </submittedName>
</protein>
<dbReference type="InterPro" id="IPR036465">
    <property type="entry name" value="vWFA_dom_sf"/>
</dbReference>
<dbReference type="Pfam" id="PF13519">
    <property type="entry name" value="VWA_2"/>
    <property type="match status" value="1"/>
</dbReference>
<evidence type="ECO:0000259" key="2">
    <source>
        <dbReference type="PROSITE" id="PS50234"/>
    </source>
</evidence>
<dbReference type="SUPFAM" id="SSF53300">
    <property type="entry name" value="vWA-like"/>
    <property type="match status" value="1"/>
</dbReference>
<comment type="caution">
    <text evidence="3">The sequence shown here is derived from an EMBL/GenBank/DDBJ whole genome shotgun (WGS) entry which is preliminary data.</text>
</comment>
<organism evidence="3 4">
    <name type="scientific">Salinarimonas soli</name>
    <dbReference type="NCBI Taxonomy" id="1638099"/>
    <lineage>
        <taxon>Bacteria</taxon>
        <taxon>Pseudomonadati</taxon>
        <taxon>Pseudomonadota</taxon>
        <taxon>Alphaproteobacteria</taxon>
        <taxon>Hyphomicrobiales</taxon>
        <taxon>Salinarimonadaceae</taxon>
        <taxon>Salinarimonas</taxon>
    </lineage>
</organism>
<reference evidence="3 4" key="2">
    <citation type="submission" date="2019-09" db="EMBL/GenBank/DDBJ databases">
        <authorList>
            <person name="Jin C."/>
        </authorList>
    </citation>
    <scope>NUCLEOTIDE SEQUENCE [LARGE SCALE GENOMIC DNA]</scope>
    <source>
        <strain evidence="3 4">BN140002</strain>
    </source>
</reference>
<evidence type="ECO:0000256" key="1">
    <source>
        <dbReference type="SAM" id="SignalP"/>
    </source>
</evidence>
<feature type="domain" description="VWFA" evidence="2">
    <location>
        <begin position="28"/>
        <end position="205"/>
    </location>
</feature>
<feature type="signal peptide" evidence="1">
    <location>
        <begin position="1"/>
        <end position="23"/>
    </location>
</feature>
<accession>A0A5B2VT94</accession>
<evidence type="ECO:0000313" key="3">
    <source>
        <dbReference type="EMBL" id="KAA2242235.1"/>
    </source>
</evidence>
<feature type="chain" id="PRO_5023145115" evidence="1">
    <location>
        <begin position="24"/>
        <end position="656"/>
    </location>
</feature>
<reference evidence="3 4" key="1">
    <citation type="submission" date="2019-09" db="EMBL/GenBank/DDBJ databases">
        <title>Salinarimonas rosea gen. nov., sp. nov., a new member of the a-2 subgroup of the Proteobacteria.</title>
        <authorList>
            <person name="Liu J."/>
        </authorList>
    </citation>
    <scope>NUCLEOTIDE SEQUENCE [LARGE SCALE GENOMIC DNA]</scope>
    <source>
        <strain evidence="3 4">BN140002</strain>
    </source>
</reference>
<dbReference type="SMART" id="SM00327">
    <property type="entry name" value="VWA"/>
    <property type="match status" value="1"/>
</dbReference>
<sequence>MKSMLRLAPALLGGILASSTALAQGAPATVLVIDASNSMWGRVDGRPKIEIAREAVASFAGVLPRSGRLGVVAYGHRRPTDCADIETLQPLTAVDPARVKAIADGLVPRGKTPITAALRQAAGSLDAKGGAVVIVTDGVETCGGDPCALADEIKRRNGGIVAHVIGFDLRTARERASVACIAERTGGTFVAASGAADLAGALRAVAGAKAKAVVPARTIALEATDGPGGKPVPGASFTLQRRGEELPAASGVAGPVLLSPGLYRVSAATTTRTGAVEVEVKAGAPDRIQVPLAGTLPKADLAVLTPTVPAAGTARVRWSGPAAENDYVAVVRRDGEALETPSWADLREGNPLAVRAPGEAGAYEVTYVHGATGSVLARTPLTVTAVSATLRAPARAGMGDEIRVEFTGPKAAEDWIELVAPAAGNASPASVTWQSAEGDHVTLRMPGKPGRYEVRYVMGLSQRVLAAVPVEVAAASATVSGPARAVAGGTIEVAYKGPQGSSDTFVGIVPKGSGQEAFMAGAYESWSEEGRASLRVPGKPGSYELRYVLGTADGSRVLASAPLEVAPAAATVSAPDRVRRGGTLAVAFTGPKWERDFVTLVRAGRSDGDSGTYREAGEGSPATLDVPDEPGAYEVRYVMDAPEGQVVLARKAVRVD</sequence>
<proteinExistence type="predicted"/>
<dbReference type="PROSITE" id="PS50234">
    <property type="entry name" value="VWFA"/>
    <property type="match status" value="1"/>
</dbReference>
<dbReference type="AlphaFoldDB" id="A0A5B2VT94"/>
<name>A0A5B2VT94_9HYPH</name>
<dbReference type="EMBL" id="VUOA01000006">
    <property type="protein sequence ID" value="KAA2242235.1"/>
    <property type="molecule type" value="Genomic_DNA"/>
</dbReference>